<proteinExistence type="predicted"/>
<reference evidence="4 5" key="1">
    <citation type="submission" date="2017-11" db="EMBL/GenBank/DDBJ databases">
        <title>Reclassification of Bisgaard taxon 5 as Caviibacterium pharyngocola gen. nov., sp. nov.</title>
        <authorList>
            <person name="Christensen H."/>
        </authorList>
    </citation>
    <scope>NUCLEOTIDE SEQUENCE [LARGE SCALE GENOMIC DNA]</scope>
    <source>
        <strain evidence="4 5">7_3</strain>
    </source>
</reference>
<feature type="signal peptide" evidence="3">
    <location>
        <begin position="1"/>
        <end position="21"/>
    </location>
</feature>
<name>A0A2M8RT03_9PAST</name>
<dbReference type="AlphaFoldDB" id="A0A2M8RT03"/>
<dbReference type="Gene3D" id="2.40.50.200">
    <property type="entry name" value="Bacterial OB-fold"/>
    <property type="match status" value="1"/>
</dbReference>
<feature type="chain" id="PRO_5014928778" evidence="3">
    <location>
        <begin position="22"/>
        <end position="176"/>
    </location>
</feature>
<evidence type="ECO:0000313" key="5">
    <source>
        <dbReference type="Proteomes" id="UP000230282"/>
    </source>
</evidence>
<feature type="region of interest" description="Disordered" evidence="2">
    <location>
        <begin position="25"/>
        <end position="87"/>
    </location>
</feature>
<organism evidence="4 5">
    <name type="scientific">Caviibacterium pharyngocola</name>
    <dbReference type="NCBI Taxonomy" id="28159"/>
    <lineage>
        <taxon>Bacteria</taxon>
        <taxon>Pseudomonadati</taxon>
        <taxon>Pseudomonadota</taxon>
        <taxon>Gammaproteobacteria</taxon>
        <taxon>Pasteurellales</taxon>
        <taxon>Pasteurellaceae</taxon>
        <taxon>Caviibacterium</taxon>
    </lineage>
</organism>
<dbReference type="Proteomes" id="UP000230282">
    <property type="component" value="Unassembled WGS sequence"/>
</dbReference>
<accession>A0A2M8RT03</accession>
<dbReference type="InterPro" id="IPR036700">
    <property type="entry name" value="BOBF_sf"/>
</dbReference>
<dbReference type="NCBIfam" id="NF033674">
    <property type="entry name" value="stress_OB_fold"/>
    <property type="match status" value="1"/>
</dbReference>
<dbReference type="SUPFAM" id="SSF101756">
    <property type="entry name" value="Hypothetical protein YgiW"/>
    <property type="match status" value="1"/>
</dbReference>
<keyword evidence="5" id="KW-1185">Reference proteome</keyword>
<gene>
    <name evidence="4" type="ORF">CVP04_11580</name>
</gene>
<evidence type="ECO:0000256" key="1">
    <source>
        <dbReference type="ARBA" id="ARBA00022729"/>
    </source>
</evidence>
<dbReference type="RefSeq" id="WP_100297664.1">
    <property type="nucleotide sequence ID" value="NZ_PHGZ01000032.1"/>
</dbReference>
<dbReference type="PANTHER" id="PTHR36571">
    <property type="entry name" value="PROTEIN YGIW"/>
    <property type="match status" value="1"/>
</dbReference>
<dbReference type="OrthoDB" id="598245at2"/>
<comment type="caution">
    <text evidence="4">The sequence shown here is derived from an EMBL/GenBank/DDBJ whole genome shotgun (WGS) entry which is preliminary data.</text>
</comment>
<dbReference type="InterPro" id="IPR005220">
    <property type="entry name" value="CarO-like"/>
</dbReference>
<dbReference type="EMBL" id="PHGZ01000032">
    <property type="protein sequence ID" value="PJG82012.1"/>
    <property type="molecule type" value="Genomic_DNA"/>
</dbReference>
<dbReference type="PANTHER" id="PTHR36571:SF1">
    <property type="entry name" value="PROTEIN YGIW"/>
    <property type="match status" value="1"/>
</dbReference>
<dbReference type="Pfam" id="PF04076">
    <property type="entry name" value="BOF"/>
    <property type="match status" value="1"/>
</dbReference>
<protein>
    <submittedName>
        <fullName evidence="4">Uncharacterized protein</fullName>
    </submittedName>
</protein>
<evidence type="ECO:0000313" key="4">
    <source>
        <dbReference type="EMBL" id="PJG82012.1"/>
    </source>
</evidence>
<keyword evidence="1 3" id="KW-0732">Signal</keyword>
<evidence type="ECO:0000256" key="2">
    <source>
        <dbReference type="SAM" id="MobiDB-lite"/>
    </source>
</evidence>
<evidence type="ECO:0000256" key="3">
    <source>
        <dbReference type="SAM" id="SignalP"/>
    </source>
</evidence>
<sequence>MKKRSLATILALSAVSVFSYADNAQTTATKDADKPTLTQPAPRDGKCDFHDGKKHHGDRKYRGEDKPRGGFVDPAHPVKERQKARHPALNLPVAKVADSASWKDDQVIVLQGKIVEQVGKEDFLFRDASGEITVEIEGRAWRGQEITPNDEVKLIGEVDKSWKKTEIEIHHIEKVK</sequence>